<keyword evidence="3" id="KW-1185">Reference proteome</keyword>
<sequence>MLESIGIDVIPDHKEGCPYYRSSSKRRSKLHMLSRDSDAFEVKKVVPIASSENTTSPSSDEVRVKMEQAVQSGILQDDDETASPTEMKKRKLRTRKKHGLPRFPIMPDSMVTNLDLRKDQLEHWLQMLLHIPINRNHHETAEFLEVSRFSFVNELGGKHTEGFVKKRPGGARVYLGWKQCCVRYCLPWAYMDHRTEQIRLVLLMDKDFKV</sequence>
<protein>
    <recommendedName>
        <fullName evidence="4">PX domain-containing protein</fullName>
    </recommendedName>
</protein>
<evidence type="ECO:0008006" key="4">
    <source>
        <dbReference type="Google" id="ProtNLM"/>
    </source>
</evidence>
<dbReference type="GO" id="GO:0035091">
    <property type="term" value="F:phosphatidylinositol binding"/>
    <property type="evidence" value="ECO:0007669"/>
    <property type="project" value="InterPro"/>
</dbReference>
<accession>A0A3P7JCF9</accession>
<dbReference type="Proteomes" id="UP000270094">
    <property type="component" value="Unassembled WGS sequence"/>
</dbReference>
<feature type="region of interest" description="Disordered" evidence="1">
    <location>
        <begin position="72"/>
        <end position="92"/>
    </location>
</feature>
<dbReference type="InterPro" id="IPR036871">
    <property type="entry name" value="PX_dom_sf"/>
</dbReference>
<dbReference type="EMBL" id="UYYB01122107">
    <property type="protein sequence ID" value="VDM83281.1"/>
    <property type="molecule type" value="Genomic_DNA"/>
</dbReference>
<evidence type="ECO:0000256" key="1">
    <source>
        <dbReference type="SAM" id="MobiDB-lite"/>
    </source>
</evidence>
<evidence type="ECO:0000313" key="3">
    <source>
        <dbReference type="Proteomes" id="UP000270094"/>
    </source>
</evidence>
<name>A0A3P7JCF9_STRVU</name>
<dbReference type="OrthoDB" id="5859990at2759"/>
<organism evidence="2 3">
    <name type="scientific">Strongylus vulgaris</name>
    <name type="common">Blood worm</name>
    <dbReference type="NCBI Taxonomy" id="40348"/>
    <lineage>
        <taxon>Eukaryota</taxon>
        <taxon>Metazoa</taxon>
        <taxon>Ecdysozoa</taxon>
        <taxon>Nematoda</taxon>
        <taxon>Chromadorea</taxon>
        <taxon>Rhabditida</taxon>
        <taxon>Rhabditina</taxon>
        <taxon>Rhabditomorpha</taxon>
        <taxon>Strongyloidea</taxon>
        <taxon>Strongylidae</taxon>
        <taxon>Strongylus</taxon>
    </lineage>
</organism>
<dbReference type="AlphaFoldDB" id="A0A3P7JCF9"/>
<reference evidence="2 3" key="1">
    <citation type="submission" date="2018-11" db="EMBL/GenBank/DDBJ databases">
        <authorList>
            <consortium name="Pathogen Informatics"/>
        </authorList>
    </citation>
    <scope>NUCLEOTIDE SEQUENCE [LARGE SCALE GENOMIC DNA]</scope>
</reference>
<gene>
    <name evidence="2" type="ORF">SVUK_LOCUS18279</name>
</gene>
<dbReference type="SUPFAM" id="SSF64268">
    <property type="entry name" value="PX domain"/>
    <property type="match status" value="1"/>
</dbReference>
<proteinExistence type="predicted"/>
<evidence type="ECO:0000313" key="2">
    <source>
        <dbReference type="EMBL" id="VDM83281.1"/>
    </source>
</evidence>